<dbReference type="InterPro" id="IPR020843">
    <property type="entry name" value="ER"/>
</dbReference>
<dbReference type="SUPFAM" id="SSF52467">
    <property type="entry name" value="DHS-like NAD/FAD-binding domain"/>
    <property type="match status" value="1"/>
</dbReference>
<dbReference type="EMBL" id="CH476600">
    <property type="protein sequence ID" value="EAU34045.1"/>
    <property type="molecule type" value="Genomic_DNA"/>
</dbReference>
<dbReference type="STRING" id="341663.Q0CMV8"/>
<dbReference type="GO" id="GO:0005829">
    <property type="term" value="C:cytosol"/>
    <property type="evidence" value="ECO:0007669"/>
    <property type="project" value="TreeGrafter"/>
</dbReference>
<dbReference type="SUPFAM" id="SSF51735">
    <property type="entry name" value="NAD(P)-binding Rossmann-fold domains"/>
    <property type="match status" value="1"/>
</dbReference>
<comment type="cofactor">
    <cofactor evidence="3">
        <name>thiamine diphosphate</name>
        <dbReference type="ChEBI" id="CHEBI:58937"/>
    </cofactor>
</comment>
<dbReference type="PROSITE" id="PS00059">
    <property type="entry name" value="ADH_ZINC"/>
    <property type="match status" value="1"/>
</dbReference>
<dbReference type="PANTHER" id="PTHR43452">
    <property type="entry name" value="PYRUVATE DECARBOXYLASE"/>
    <property type="match status" value="1"/>
</dbReference>
<keyword evidence="8 16" id="KW-0479">Metal-binding</keyword>
<dbReference type="Gene3D" id="3.30.470.10">
    <property type="match status" value="1"/>
</dbReference>
<dbReference type="InterPro" id="IPR043132">
    <property type="entry name" value="BCAT-like_C"/>
</dbReference>
<dbReference type="VEuPathDB" id="FungiDB:ATEG_04976"/>
<evidence type="ECO:0000256" key="2">
    <source>
        <dbReference type="ARBA" id="ARBA00001947"/>
    </source>
</evidence>
<dbReference type="Pfam" id="PF08240">
    <property type="entry name" value="ADH_N"/>
    <property type="match status" value="1"/>
</dbReference>
<dbReference type="OrthoDB" id="3970464at2759"/>
<evidence type="ECO:0000313" key="19">
    <source>
        <dbReference type="Proteomes" id="UP000007963"/>
    </source>
</evidence>
<evidence type="ECO:0000256" key="10">
    <source>
        <dbReference type="ARBA" id="ARBA00022833"/>
    </source>
</evidence>
<dbReference type="Pfam" id="PF00205">
    <property type="entry name" value="TPP_enzyme_M"/>
    <property type="match status" value="1"/>
</dbReference>
<dbReference type="SUPFAM" id="SSF50129">
    <property type="entry name" value="GroES-like"/>
    <property type="match status" value="1"/>
</dbReference>
<feature type="domain" description="Enoyl reductase (ER)" evidence="17">
    <location>
        <begin position="45"/>
        <end position="378"/>
    </location>
</feature>
<dbReference type="AlphaFoldDB" id="Q0CMV8"/>
<dbReference type="Gene3D" id="3.40.50.1220">
    <property type="entry name" value="TPP-binding domain"/>
    <property type="match status" value="1"/>
</dbReference>
<dbReference type="InterPro" id="IPR047213">
    <property type="entry name" value="TPP_PYR_PDC_IPDC-like"/>
</dbReference>
<dbReference type="InterPro" id="IPR012110">
    <property type="entry name" value="PDC/IPDC-like"/>
</dbReference>
<evidence type="ECO:0000256" key="15">
    <source>
        <dbReference type="ARBA" id="ARBA00023239"/>
    </source>
</evidence>
<dbReference type="GO" id="GO:0008270">
    <property type="term" value="F:zinc ion binding"/>
    <property type="evidence" value="ECO:0007669"/>
    <property type="project" value="InterPro"/>
</dbReference>
<keyword evidence="15" id="KW-0456">Lyase</keyword>
<dbReference type="CDD" id="cd07038">
    <property type="entry name" value="TPP_PYR_PDC_IPDC_like"/>
    <property type="match status" value="1"/>
</dbReference>
<dbReference type="FunFam" id="3.40.50.970:FF:000024">
    <property type="entry name" value="Pyruvate decarboxylase isozyme"/>
    <property type="match status" value="1"/>
</dbReference>
<dbReference type="EC" id="4.1.1.1" evidence="6"/>
<dbReference type="InterPro" id="IPR011766">
    <property type="entry name" value="TPP_enzyme_TPP-bd"/>
</dbReference>
<dbReference type="SUPFAM" id="SSF56752">
    <property type="entry name" value="D-aminoacid aminotransferase-like PLP-dependent enzymes"/>
    <property type="match status" value="1"/>
</dbReference>
<dbReference type="InterPro" id="IPR036038">
    <property type="entry name" value="Aminotransferase-like"/>
</dbReference>
<dbReference type="CDD" id="cd02005">
    <property type="entry name" value="TPP_PDC_IPDC"/>
    <property type="match status" value="1"/>
</dbReference>
<evidence type="ECO:0000256" key="4">
    <source>
        <dbReference type="ARBA" id="ARBA00007812"/>
    </source>
</evidence>
<dbReference type="eggNOG" id="KOG0023">
    <property type="taxonomic scope" value="Eukaryota"/>
</dbReference>
<dbReference type="InterPro" id="IPR047214">
    <property type="entry name" value="TPP_PDC_IPDC"/>
</dbReference>
<dbReference type="Gene3D" id="3.40.50.720">
    <property type="entry name" value="NAD(P)-binding Rossmann-like Domain"/>
    <property type="match status" value="1"/>
</dbReference>
<dbReference type="Pfam" id="PF02775">
    <property type="entry name" value="TPP_enzyme_C"/>
    <property type="match status" value="1"/>
</dbReference>
<evidence type="ECO:0000256" key="3">
    <source>
        <dbReference type="ARBA" id="ARBA00001964"/>
    </source>
</evidence>
<evidence type="ECO:0000256" key="1">
    <source>
        <dbReference type="ARBA" id="ARBA00001041"/>
    </source>
</evidence>
<keyword evidence="11" id="KW-0460">Magnesium</keyword>
<evidence type="ECO:0000256" key="5">
    <source>
        <dbReference type="ARBA" id="ARBA00008072"/>
    </source>
</evidence>
<dbReference type="Proteomes" id="UP000007963">
    <property type="component" value="Unassembled WGS sequence"/>
</dbReference>
<dbReference type="Gene3D" id="3.20.10.10">
    <property type="entry name" value="D-amino Acid Aminotransferase, subunit A, domain 2"/>
    <property type="match status" value="1"/>
</dbReference>
<accession>Q0CMV8</accession>
<evidence type="ECO:0000256" key="7">
    <source>
        <dbReference type="ARBA" id="ARBA00014422"/>
    </source>
</evidence>
<dbReference type="InterPro" id="IPR012000">
    <property type="entry name" value="Thiamin_PyroP_enz_cen_dom"/>
</dbReference>
<dbReference type="PANTHER" id="PTHR43452:SF1">
    <property type="entry name" value="PYRUVATE DECARBOXYLASE C186.09-RELATED"/>
    <property type="match status" value="1"/>
</dbReference>
<keyword evidence="14" id="KW-0786">Thiamine pyrophosphate</keyword>
<dbReference type="FunFam" id="3.40.50.720:FF:000039">
    <property type="entry name" value="Alcohol dehydrogenase AdhP"/>
    <property type="match status" value="1"/>
</dbReference>
<dbReference type="InterPro" id="IPR013149">
    <property type="entry name" value="ADH-like_C"/>
</dbReference>
<proteinExistence type="inferred from homology"/>
<keyword evidence="10 16" id="KW-0862">Zinc</keyword>
<dbReference type="Gene3D" id="3.40.50.970">
    <property type="match status" value="2"/>
</dbReference>
<dbReference type="PROSITE" id="PS00187">
    <property type="entry name" value="TPP_ENZYMES"/>
    <property type="match status" value="1"/>
</dbReference>
<keyword evidence="9" id="KW-0210">Decarboxylase</keyword>
<organism evidence="18 19">
    <name type="scientific">Aspergillus terreus (strain NIH 2624 / FGSC A1156)</name>
    <dbReference type="NCBI Taxonomy" id="341663"/>
    <lineage>
        <taxon>Eukaryota</taxon>
        <taxon>Fungi</taxon>
        <taxon>Dikarya</taxon>
        <taxon>Ascomycota</taxon>
        <taxon>Pezizomycotina</taxon>
        <taxon>Eurotiomycetes</taxon>
        <taxon>Eurotiomycetidae</taxon>
        <taxon>Eurotiales</taxon>
        <taxon>Aspergillaceae</taxon>
        <taxon>Aspergillus</taxon>
        <taxon>Aspergillus subgen. Circumdati</taxon>
    </lineage>
</organism>
<sequence>MAHFPFNSCAELCTGLKDTPVSPLPLSYVSRSPTSGINPILSRTHKLRSECYSARDVPNSRVSMGPGPGEILVNIKYSGVCRSDLHIWKGDYPIRGKEDLIGGHEGAGVVVAIGDGVEDIEIGEHVGVQWINGSCGKCEACARDGDILRCGKPSYSGGTVDGTFQEYCICKARSAVRIPKDYDLELAAPVLCAGVTSYKAILECEAHAGDLVGAGGGLGSLACQYAKALGYRVLAISSGEEKHRLCIDQLGAEYFVDYKRSKDIVSEVRSIEPDGPHAVVVVASTMEPFQTALQYVRFGGTVVMVGLPPGGVIAADVMQMVFRTINIKASYVGTRAETEKALEIFFTKTFFAPFQTVELKDLPLVFNRMQEGDSNMILHDYLLKNSQLRLIGCCNELNAGYAADGYARTSPTKVSVVIVPYMVGGLSILNAICGACSDRLKVIVISGCPNSDSVASSTLLHHTHAPGGKDQALNAFKGVTVAALRLNPSERPREALDNALAQCLESSLPVYIEIPNDLVGISCPSPRPLSELIISPSSHDRGTVGAIVELFSSASRPILVIGGLMQSCAAHPLVEALVEKLGCPVLCQPDARLVSSFHPQYYGIFWPGIVDNNTEIIQDADLVLALGVHWGDLHTFGKFSIDPERHRLIDVQYDSVHLPNGRSLKHSGLRDIIGNLMLSDVGTKTYATRQATEYLGQRSESCMKNSSGSHLTVTSVLDNIQGLINEKSTIVADCGQTWFAAIRLSLPSMATCHMQLLYASLGWSLPATLGCQLARPEGRTILLVGDGAFQMTAQELSTMVRMRLNPIILVFNNLGYKTETVINDGPYNYIANWRYSQFPALLDEPSHAPDQYKAPPNSNPTMLCFKIMTRQDLMDAVRLVRKEPEKLAFLELCIQPDDACDDLQHLGRLVTGKSSVEPVETASNPSMIDIPRAASLSNGPNPRYSTFTANRLNKQLATSIPNGTQLPTNSTYTEHMITVAWTSENGWGDPELVPHGPISLMPAASVLQYATTCFEGLKVYRGHDGKLRLFRPLKNCARMVKSAARISLPTFDETELLELIQTLCAVDGPHALPVDQPMGELYIRPTLIGTEPYLGVKTPQEALLVIVMSRMANFVSTTEEIKSISQGLTLSENPKDIIRAWPGGGLQLATPPLVDQLILPGVTRQSILDLARERLSPQTRLSNGTDHAVEPLDVSERKITVNDVLDAADEGRLFGAFAVGTASCILPVFRIRFESREITMGEEVLPYVSAFKGWLSDILFGYKPSPWAVEVREEI</sequence>
<dbReference type="InterPro" id="IPR002328">
    <property type="entry name" value="ADH_Zn_CS"/>
</dbReference>
<dbReference type="SUPFAM" id="SSF52518">
    <property type="entry name" value="Thiamin diphosphate-binding fold (THDP-binding)"/>
    <property type="match status" value="2"/>
</dbReference>
<comment type="similarity">
    <text evidence="5 16">Belongs to the zinc-containing alcohol dehydrogenase family.</text>
</comment>
<evidence type="ECO:0000256" key="14">
    <source>
        <dbReference type="ARBA" id="ARBA00023052"/>
    </source>
</evidence>
<comment type="similarity">
    <text evidence="4">Belongs to the TPP enzyme family.</text>
</comment>
<keyword evidence="13" id="KW-0520">NAD</keyword>
<protein>
    <recommendedName>
        <fullName evidence="7">Pyruvate decarboxylase</fullName>
        <ecNumber evidence="6">4.1.1.1</ecNumber>
    </recommendedName>
</protein>
<dbReference type="GO" id="GO:0000949">
    <property type="term" value="P:aromatic amino acid family catabolic process to alcohol via Ehrlich pathway"/>
    <property type="evidence" value="ECO:0007669"/>
    <property type="project" value="TreeGrafter"/>
</dbReference>
<dbReference type="GO" id="GO:0000287">
    <property type="term" value="F:magnesium ion binding"/>
    <property type="evidence" value="ECO:0007669"/>
    <property type="project" value="InterPro"/>
</dbReference>
<evidence type="ECO:0000256" key="12">
    <source>
        <dbReference type="ARBA" id="ARBA00023002"/>
    </source>
</evidence>
<evidence type="ECO:0000256" key="8">
    <source>
        <dbReference type="ARBA" id="ARBA00022723"/>
    </source>
</evidence>
<dbReference type="GO" id="GO:0030976">
    <property type="term" value="F:thiamine pyrophosphate binding"/>
    <property type="evidence" value="ECO:0007669"/>
    <property type="project" value="InterPro"/>
</dbReference>
<dbReference type="SMART" id="SM00829">
    <property type="entry name" value="PKS_ER"/>
    <property type="match status" value="1"/>
</dbReference>
<dbReference type="InterPro" id="IPR011032">
    <property type="entry name" value="GroES-like_sf"/>
</dbReference>
<comment type="cofactor">
    <cofactor evidence="2 16">
        <name>Zn(2+)</name>
        <dbReference type="ChEBI" id="CHEBI:29105"/>
    </cofactor>
</comment>
<dbReference type="GeneID" id="4321088"/>
<dbReference type="eggNOG" id="KOG0975">
    <property type="taxonomic scope" value="Eukaryota"/>
</dbReference>
<dbReference type="Gene3D" id="3.90.180.10">
    <property type="entry name" value="Medium-chain alcohol dehydrogenases, catalytic domain"/>
    <property type="match status" value="1"/>
</dbReference>
<dbReference type="HOGENOM" id="CLU_263581_0_0_1"/>
<dbReference type="InterPro" id="IPR036291">
    <property type="entry name" value="NAD(P)-bd_dom_sf"/>
</dbReference>
<evidence type="ECO:0000256" key="16">
    <source>
        <dbReference type="RuleBase" id="RU361277"/>
    </source>
</evidence>
<dbReference type="InterPro" id="IPR043131">
    <property type="entry name" value="BCAT-like_N"/>
</dbReference>
<name>Q0CMV8_ASPTN</name>
<keyword evidence="12" id="KW-0560">Oxidoreductase</keyword>
<dbReference type="Pfam" id="PF00107">
    <property type="entry name" value="ADH_zinc_N"/>
    <property type="match status" value="1"/>
</dbReference>
<dbReference type="RefSeq" id="XP_001214154.1">
    <property type="nucleotide sequence ID" value="XM_001214154.1"/>
</dbReference>
<evidence type="ECO:0000313" key="18">
    <source>
        <dbReference type="EMBL" id="EAU34045.1"/>
    </source>
</evidence>
<dbReference type="GO" id="GO:0004022">
    <property type="term" value="F:alcohol dehydrogenase (NAD+) activity"/>
    <property type="evidence" value="ECO:0007669"/>
    <property type="project" value="UniProtKB-ARBA"/>
</dbReference>
<comment type="catalytic activity">
    <reaction evidence="1">
        <text>a 2-oxocarboxylate + H(+) = an aldehyde + CO2</text>
        <dbReference type="Rhea" id="RHEA:11628"/>
        <dbReference type="ChEBI" id="CHEBI:15378"/>
        <dbReference type="ChEBI" id="CHEBI:16526"/>
        <dbReference type="ChEBI" id="CHEBI:17478"/>
        <dbReference type="ChEBI" id="CHEBI:35179"/>
        <dbReference type="EC" id="4.1.1.1"/>
    </reaction>
</comment>
<dbReference type="CDD" id="cd08297">
    <property type="entry name" value="CAD3"/>
    <property type="match status" value="1"/>
</dbReference>
<reference evidence="19" key="1">
    <citation type="submission" date="2005-09" db="EMBL/GenBank/DDBJ databases">
        <title>Annotation of the Aspergillus terreus NIH2624 genome.</title>
        <authorList>
            <person name="Birren B.W."/>
            <person name="Lander E.S."/>
            <person name="Galagan J.E."/>
            <person name="Nusbaum C."/>
            <person name="Devon K."/>
            <person name="Henn M."/>
            <person name="Ma L.-J."/>
            <person name="Jaffe D.B."/>
            <person name="Butler J."/>
            <person name="Alvarez P."/>
            <person name="Gnerre S."/>
            <person name="Grabherr M."/>
            <person name="Kleber M."/>
            <person name="Mauceli E.W."/>
            <person name="Brockman W."/>
            <person name="Rounsley S."/>
            <person name="Young S.K."/>
            <person name="LaButti K."/>
            <person name="Pushparaj V."/>
            <person name="DeCaprio D."/>
            <person name="Crawford M."/>
            <person name="Koehrsen M."/>
            <person name="Engels R."/>
            <person name="Montgomery P."/>
            <person name="Pearson M."/>
            <person name="Howarth C."/>
            <person name="Larson L."/>
            <person name="Luoma S."/>
            <person name="White J."/>
            <person name="Alvarado L."/>
            <person name="Kodira C.D."/>
            <person name="Zeng Q."/>
            <person name="Oleary S."/>
            <person name="Yandava C."/>
            <person name="Denning D.W."/>
            <person name="Nierman W.C."/>
            <person name="Milne T."/>
            <person name="Madden K."/>
        </authorList>
    </citation>
    <scope>NUCLEOTIDE SEQUENCE [LARGE SCALE GENOMIC DNA]</scope>
    <source>
        <strain evidence="19">NIH 2624 / FGSC A1156</strain>
    </source>
</reference>
<gene>
    <name evidence="18" type="ORF">ATEG_04976</name>
</gene>
<evidence type="ECO:0000256" key="11">
    <source>
        <dbReference type="ARBA" id="ARBA00022842"/>
    </source>
</evidence>
<evidence type="ECO:0000256" key="13">
    <source>
        <dbReference type="ARBA" id="ARBA00023027"/>
    </source>
</evidence>
<dbReference type="InterPro" id="IPR013154">
    <property type="entry name" value="ADH-like_N"/>
</dbReference>
<dbReference type="InterPro" id="IPR029035">
    <property type="entry name" value="DHS-like_NAD/FAD-binding_dom"/>
</dbReference>
<evidence type="ECO:0000256" key="6">
    <source>
        <dbReference type="ARBA" id="ARBA00013202"/>
    </source>
</evidence>
<dbReference type="InterPro" id="IPR000399">
    <property type="entry name" value="TPP-bd_CS"/>
</dbReference>
<dbReference type="Pfam" id="PF02776">
    <property type="entry name" value="TPP_enzyme_N"/>
    <property type="match status" value="1"/>
</dbReference>
<evidence type="ECO:0000259" key="17">
    <source>
        <dbReference type="SMART" id="SM00829"/>
    </source>
</evidence>
<evidence type="ECO:0000256" key="9">
    <source>
        <dbReference type="ARBA" id="ARBA00022793"/>
    </source>
</evidence>
<dbReference type="InterPro" id="IPR029061">
    <property type="entry name" value="THDP-binding"/>
</dbReference>
<dbReference type="eggNOG" id="KOG1184">
    <property type="taxonomic scope" value="Eukaryota"/>
</dbReference>
<dbReference type="GO" id="GO:0004737">
    <property type="term" value="F:pyruvate decarboxylase activity"/>
    <property type="evidence" value="ECO:0007669"/>
    <property type="project" value="UniProtKB-EC"/>
</dbReference>
<dbReference type="InterPro" id="IPR012001">
    <property type="entry name" value="Thiamin_PyroP_enz_TPP-bd_dom"/>
</dbReference>